<comment type="pathway">
    <text evidence="9">Cofactor biosynthesis; thiamine diphosphate biosynthesis.</text>
</comment>
<dbReference type="SMART" id="SM00981">
    <property type="entry name" value="THUMP"/>
    <property type="match status" value="1"/>
</dbReference>
<comment type="catalytic activity">
    <reaction evidence="9">
        <text>[ThiI sulfur-carrier protein]-S-sulfanyl-L-cysteine + a uridine in tRNA + 2 reduced [2Fe-2S]-[ferredoxin] + ATP + H(+) = [ThiI sulfur-carrier protein]-L-cysteine + a 4-thiouridine in tRNA + 2 oxidized [2Fe-2S]-[ferredoxin] + AMP + diphosphate</text>
        <dbReference type="Rhea" id="RHEA:24176"/>
        <dbReference type="Rhea" id="RHEA-COMP:10000"/>
        <dbReference type="Rhea" id="RHEA-COMP:10001"/>
        <dbReference type="Rhea" id="RHEA-COMP:13337"/>
        <dbReference type="Rhea" id="RHEA-COMP:13338"/>
        <dbReference type="Rhea" id="RHEA-COMP:13339"/>
        <dbReference type="Rhea" id="RHEA-COMP:13340"/>
        <dbReference type="ChEBI" id="CHEBI:15378"/>
        <dbReference type="ChEBI" id="CHEBI:29950"/>
        <dbReference type="ChEBI" id="CHEBI:30616"/>
        <dbReference type="ChEBI" id="CHEBI:33019"/>
        <dbReference type="ChEBI" id="CHEBI:33737"/>
        <dbReference type="ChEBI" id="CHEBI:33738"/>
        <dbReference type="ChEBI" id="CHEBI:61963"/>
        <dbReference type="ChEBI" id="CHEBI:65315"/>
        <dbReference type="ChEBI" id="CHEBI:136798"/>
        <dbReference type="ChEBI" id="CHEBI:456215"/>
        <dbReference type="EC" id="2.8.1.4"/>
    </reaction>
</comment>
<keyword evidence="7 9" id="KW-0694">RNA-binding</keyword>
<dbReference type="Pfam" id="PF02568">
    <property type="entry name" value="ThiI"/>
    <property type="match status" value="1"/>
</dbReference>
<dbReference type="Gene3D" id="3.30.2130.30">
    <property type="match status" value="1"/>
</dbReference>
<dbReference type="CDD" id="cd11716">
    <property type="entry name" value="THUMP_ThiI"/>
    <property type="match status" value="1"/>
</dbReference>
<dbReference type="Gene3D" id="3.40.50.620">
    <property type="entry name" value="HUPs"/>
    <property type="match status" value="1"/>
</dbReference>
<dbReference type="Proteomes" id="UP000001941">
    <property type="component" value="Chromosome"/>
</dbReference>
<dbReference type="UniPathway" id="UPA00060"/>
<protein>
    <recommendedName>
        <fullName evidence="9">Probable tRNA sulfurtransferase</fullName>
        <ecNumber evidence="9">2.8.1.4</ecNumber>
    </recommendedName>
    <alternativeName>
        <fullName evidence="9">Sulfur carrier protein ThiS sulfurtransferase</fullName>
    </alternativeName>
    <alternativeName>
        <fullName evidence="9">Thiamine biosynthesis protein ThiI</fullName>
    </alternativeName>
    <alternativeName>
        <fullName evidence="9">tRNA 4-thiouridine synthase</fullName>
    </alternativeName>
</protein>
<dbReference type="HAMAP" id="MF_00021">
    <property type="entry name" value="ThiI"/>
    <property type="match status" value="1"/>
</dbReference>
<dbReference type="InterPro" id="IPR050102">
    <property type="entry name" value="tRNA_sulfurtransferase_ThiI"/>
</dbReference>
<evidence type="ECO:0000256" key="5">
    <source>
        <dbReference type="ARBA" id="ARBA00022741"/>
    </source>
</evidence>
<keyword evidence="2 9" id="KW-0963">Cytoplasm</keyword>
<feature type="domain" description="THUMP" evidence="10">
    <location>
        <begin position="54"/>
        <end position="158"/>
    </location>
</feature>
<dbReference type="GO" id="GO:0000049">
    <property type="term" value="F:tRNA binding"/>
    <property type="evidence" value="ECO:0007669"/>
    <property type="project" value="UniProtKB-UniRule"/>
</dbReference>
<dbReference type="EnsemblBacteria" id="ABD39848">
    <property type="protein sequence ID" value="ABD39848"/>
    <property type="gene ID" value="Mhun_0070"/>
</dbReference>
<dbReference type="InterPro" id="IPR020536">
    <property type="entry name" value="ThiI_AANH"/>
</dbReference>
<dbReference type="Pfam" id="PF22025">
    <property type="entry name" value="ThiI_fer"/>
    <property type="match status" value="1"/>
</dbReference>
<comment type="function">
    <text evidence="9">Catalyzes the ATP-dependent transfer of a sulfur to tRNA to produce 4-thiouridine in position 8 of tRNAs, which functions as a near-UV photosensor. Also catalyzes the transfer of sulfur to the sulfur carrier protein ThiS, forming ThiS-thiocarboxylate. This is a step in the synthesis of thiazole, in the thiamine biosynthesis pathway. The sulfur is donated as persulfide by IscS.</text>
</comment>
<comment type="catalytic activity">
    <reaction evidence="9">
        <text>[ThiS sulfur-carrier protein]-C-terminal Gly-Gly-AMP + S-sulfanyl-L-cysteinyl-[cysteine desulfurase] + AH2 = [ThiS sulfur-carrier protein]-C-terminal-Gly-aminoethanethioate + L-cysteinyl-[cysteine desulfurase] + A + AMP + 2 H(+)</text>
        <dbReference type="Rhea" id="RHEA:43340"/>
        <dbReference type="Rhea" id="RHEA-COMP:12157"/>
        <dbReference type="Rhea" id="RHEA-COMP:12158"/>
        <dbReference type="Rhea" id="RHEA-COMP:12910"/>
        <dbReference type="Rhea" id="RHEA-COMP:19908"/>
        <dbReference type="ChEBI" id="CHEBI:13193"/>
        <dbReference type="ChEBI" id="CHEBI:15378"/>
        <dbReference type="ChEBI" id="CHEBI:17499"/>
        <dbReference type="ChEBI" id="CHEBI:29950"/>
        <dbReference type="ChEBI" id="CHEBI:61963"/>
        <dbReference type="ChEBI" id="CHEBI:90618"/>
        <dbReference type="ChEBI" id="CHEBI:232372"/>
        <dbReference type="ChEBI" id="CHEBI:456215"/>
    </reaction>
</comment>
<dbReference type="EC" id="2.8.1.4" evidence="9"/>
<dbReference type="FunCoup" id="Q2FLN6">
    <property type="interactions" value="89"/>
</dbReference>
<dbReference type="GO" id="GO:0052837">
    <property type="term" value="P:thiazole biosynthetic process"/>
    <property type="evidence" value="ECO:0007669"/>
    <property type="project" value="TreeGrafter"/>
</dbReference>
<dbReference type="GO" id="GO:0140741">
    <property type="term" value="F:tRNA-uracil-4 sulfurtransferase activity"/>
    <property type="evidence" value="ECO:0007669"/>
    <property type="project" value="UniProtKB-EC"/>
</dbReference>
<feature type="binding site" evidence="9">
    <location>
        <begin position="176"/>
        <end position="177"/>
    </location>
    <ligand>
        <name>ATP</name>
        <dbReference type="ChEBI" id="CHEBI:30616"/>
    </ligand>
</feature>
<feature type="binding site" evidence="9">
    <location>
        <position position="291"/>
    </location>
    <ligand>
        <name>ATP</name>
        <dbReference type="ChEBI" id="CHEBI:30616"/>
    </ligand>
</feature>
<evidence type="ECO:0000256" key="9">
    <source>
        <dbReference type="HAMAP-Rule" id="MF_00021"/>
    </source>
</evidence>
<dbReference type="Pfam" id="PF02926">
    <property type="entry name" value="THUMP"/>
    <property type="match status" value="1"/>
</dbReference>
<comment type="subcellular location">
    <subcellularLocation>
        <location evidence="1 9">Cytoplasm</location>
    </subcellularLocation>
</comment>
<keyword evidence="3 9" id="KW-0820">tRNA-binding</keyword>
<dbReference type="GO" id="GO:0005524">
    <property type="term" value="F:ATP binding"/>
    <property type="evidence" value="ECO:0007669"/>
    <property type="project" value="UniProtKB-UniRule"/>
</dbReference>
<reference evidence="12" key="1">
    <citation type="journal article" date="2016" name="Stand. Genomic Sci.">
        <title>Complete genome sequence of Methanospirillum hungatei type strain JF1.</title>
        <authorList>
            <person name="Gunsalus R.P."/>
            <person name="Cook L.E."/>
            <person name="Crable B."/>
            <person name="Rohlin L."/>
            <person name="McDonald E."/>
            <person name="Mouttaki H."/>
            <person name="Sieber J.R."/>
            <person name="Poweleit N."/>
            <person name="Zhou H."/>
            <person name="Lapidus A.L."/>
            <person name="Daligault H.E."/>
            <person name="Land M."/>
            <person name="Gilna P."/>
            <person name="Ivanova N."/>
            <person name="Kyrpides N."/>
            <person name="Culley D.E."/>
            <person name="McInerney M.J."/>
        </authorList>
    </citation>
    <scope>NUCLEOTIDE SEQUENCE [LARGE SCALE GENOMIC DNA]</scope>
    <source>
        <strain evidence="12">ATCC 27890 / DSM 864 / NBRC 100397 / JF-1</strain>
    </source>
</reference>
<dbReference type="SUPFAM" id="SSF143437">
    <property type="entry name" value="THUMP domain-like"/>
    <property type="match status" value="1"/>
</dbReference>
<accession>Q2FLN6</accession>
<feature type="binding site" evidence="9">
    <location>
        <position position="282"/>
    </location>
    <ligand>
        <name>ATP</name>
        <dbReference type="ChEBI" id="CHEBI:30616"/>
    </ligand>
</feature>
<evidence type="ECO:0000313" key="12">
    <source>
        <dbReference type="Proteomes" id="UP000001941"/>
    </source>
</evidence>
<dbReference type="GO" id="GO:0005829">
    <property type="term" value="C:cytosol"/>
    <property type="evidence" value="ECO:0007669"/>
    <property type="project" value="TreeGrafter"/>
</dbReference>
<keyword evidence="6 9" id="KW-0067">ATP-binding</keyword>
<proteinExistence type="inferred from homology"/>
<comment type="caution">
    <text evidence="9">Lacks conserved residue(s) required for the propagation of feature annotation.</text>
</comment>
<dbReference type="PANTHER" id="PTHR43209:SF1">
    <property type="entry name" value="TRNA SULFURTRANSFERASE"/>
    <property type="match status" value="1"/>
</dbReference>
<gene>
    <name evidence="9" type="primary">thiI</name>
    <name evidence="11" type="ordered locus">Mhun_0070</name>
</gene>
<dbReference type="InterPro" id="IPR004114">
    <property type="entry name" value="THUMP_dom"/>
</dbReference>
<dbReference type="SUPFAM" id="SSF52402">
    <property type="entry name" value="Adenine nucleotide alpha hydrolases-like"/>
    <property type="match status" value="1"/>
</dbReference>
<dbReference type="STRING" id="323259.Mhun_0070"/>
<sequence>MVRFGEIFLKSEPVRREFLNRLRDNIRAGLKGLNVEATITITRSRILVSSESPVDLVPMLSRIFGVIDIAPVTVCGNSMDDLCDTAIQVAQSHLMPHTRFAVRARREGVEGFSSQELAAEAGSRIIDAIPDLKVDLTAPEYEIFIEARKDGSMVYDTRISGPGGLPYGTQGKAVALISAGIDSPVAAWLMMRRGVRMIFLHIEPGKFGGEDIRRNLENNLAALSHWVPGLELPVITIPAEPFYQALMTLSEPKLRCVLCKRGMLELASRYAQKSGCDGIITGDNLGQVATQTLHNLAPISAGIEIPIYRPLIGYDKEEIITLARKIGSFSSEPGDTSCSVLPPRPVTRSDVHQIERLMEQASLGSVIEDILKFSSIKVIKNGIFQST</sequence>
<dbReference type="GO" id="GO:0009229">
    <property type="term" value="P:thiamine diphosphate biosynthetic process"/>
    <property type="evidence" value="ECO:0007669"/>
    <property type="project" value="UniProtKB-UniRule"/>
</dbReference>
<evidence type="ECO:0000256" key="4">
    <source>
        <dbReference type="ARBA" id="ARBA00022679"/>
    </source>
</evidence>
<evidence type="ECO:0000256" key="1">
    <source>
        <dbReference type="ARBA" id="ARBA00004496"/>
    </source>
</evidence>
<dbReference type="GO" id="GO:0009228">
    <property type="term" value="P:thiamine biosynthetic process"/>
    <property type="evidence" value="ECO:0007669"/>
    <property type="project" value="UniProtKB-KW"/>
</dbReference>
<keyword evidence="12" id="KW-1185">Reference proteome</keyword>
<evidence type="ECO:0000313" key="11">
    <source>
        <dbReference type="EMBL" id="ABD39848.1"/>
    </source>
</evidence>
<dbReference type="InterPro" id="IPR049961">
    <property type="entry name" value="ThiI_N"/>
</dbReference>
<dbReference type="GO" id="GO:0002937">
    <property type="term" value="P:tRNA 4-thiouridine biosynthesis"/>
    <property type="evidence" value="ECO:0007669"/>
    <property type="project" value="TreeGrafter"/>
</dbReference>
<keyword evidence="8 9" id="KW-0784">Thiamine biosynthesis</keyword>
<dbReference type="EMBL" id="CP000254">
    <property type="protein sequence ID" value="ABD39848.1"/>
    <property type="molecule type" value="Genomic_DNA"/>
</dbReference>
<evidence type="ECO:0000256" key="8">
    <source>
        <dbReference type="ARBA" id="ARBA00022977"/>
    </source>
</evidence>
<keyword evidence="5 9" id="KW-0547">Nucleotide-binding</keyword>
<evidence type="ECO:0000256" key="6">
    <source>
        <dbReference type="ARBA" id="ARBA00022840"/>
    </source>
</evidence>
<feature type="binding site" evidence="9">
    <location>
        <position position="260"/>
    </location>
    <ligand>
        <name>ATP</name>
        <dbReference type="ChEBI" id="CHEBI:30616"/>
    </ligand>
</feature>
<dbReference type="NCBIfam" id="TIGR00342">
    <property type="entry name" value="tRNA uracil 4-sulfurtransferase ThiI"/>
    <property type="match status" value="1"/>
</dbReference>
<dbReference type="HOGENOM" id="CLU_037952_4_0_2"/>
<dbReference type="eggNOG" id="arCOG00038">
    <property type="taxonomic scope" value="Archaea"/>
</dbReference>
<evidence type="ECO:0000259" key="10">
    <source>
        <dbReference type="PROSITE" id="PS51165"/>
    </source>
</evidence>
<dbReference type="InterPro" id="IPR054173">
    <property type="entry name" value="ThiI_fer"/>
</dbReference>
<organism evidence="11 12">
    <name type="scientific">Methanospirillum hungatei JF-1 (strain ATCC 27890 / DSM 864 / NBRC 100397 / JF-1)</name>
    <dbReference type="NCBI Taxonomy" id="323259"/>
    <lineage>
        <taxon>Archaea</taxon>
        <taxon>Methanobacteriati</taxon>
        <taxon>Methanobacteriota</taxon>
        <taxon>Stenosarchaea group</taxon>
        <taxon>Methanomicrobia</taxon>
        <taxon>Methanomicrobiales</taxon>
        <taxon>Methanospirillaceae</taxon>
        <taxon>Methanospirillum</taxon>
    </lineage>
</organism>
<dbReference type="PROSITE" id="PS51165">
    <property type="entry name" value="THUMP"/>
    <property type="match status" value="1"/>
</dbReference>
<comment type="similarity">
    <text evidence="9">Belongs to the ThiI family.</text>
</comment>
<keyword evidence="4 9" id="KW-0808">Transferase</keyword>
<dbReference type="GO" id="GO:0004810">
    <property type="term" value="F:CCA tRNA nucleotidyltransferase activity"/>
    <property type="evidence" value="ECO:0007669"/>
    <property type="project" value="InterPro"/>
</dbReference>
<name>Q2FLN6_METHJ</name>
<dbReference type="AlphaFoldDB" id="Q2FLN6"/>
<dbReference type="InParanoid" id="Q2FLN6"/>
<dbReference type="PANTHER" id="PTHR43209">
    <property type="entry name" value="TRNA SULFURTRANSFERASE"/>
    <property type="match status" value="1"/>
</dbReference>
<dbReference type="InterPro" id="IPR014729">
    <property type="entry name" value="Rossmann-like_a/b/a_fold"/>
</dbReference>
<dbReference type="InterPro" id="IPR049962">
    <property type="entry name" value="THUMP_ThiI"/>
</dbReference>
<dbReference type="KEGG" id="mhu:Mhun_0070"/>
<evidence type="ECO:0000256" key="3">
    <source>
        <dbReference type="ARBA" id="ARBA00022555"/>
    </source>
</evidence>
<evidence type="ECO:0000256" key="2">
    <source>
        <dbReference type="ARBA" id="ARBA00022490"/>
    </source>
</evidence>
<evidence type="ECO:0000256" key="7">
    <source>
        <dbReference type="ARBA" id="ARBA00022884"/>
    </source>
</evidence>
<dbReference type="CDD" id="cd01712">
    <property type="entry name" value="PPase_ThiI"/>
    <property type="match status" value="1"/>
</dbReference>
<dbReference type="InterPro" id="IPR003720">
    <property type="entry name" value="tRNA_STrfase"/>
</dbReference>